<evidence type="ECO:0000256" key="1">
    <source>
        <dbReference type="SAM" id="MobiDB-lite"/>
    </source>
</evidence>
<organism evidence="2 3">
    <name type="scientific">Metarhizium rileyi (strain RCEF 4871)</name>
    <name type="common">Nomuraea rileyi</name>
    <dbReference type="NCBI Taxonomy" id="1649241"/>
    <lineage>
        <taxon>Eukaryota</taxon>
        <taxon>Fungi</taxon>
        <taxon>Dikarya</taxon>
        <taxon>Ascomycota</taxon>
        <taxon>Pezizomycotina</taxon>
        <taxon>Sordariomycetes</taxon>
        <taxon>Hypocreomycetidae</taxon>
        <taxon>Hypocreales</taxon>
        <taxon>Clavicipitaceae</taxon>
        <taxon>Metarhizium</taxon>
    </lineage>
</organism>
<reference evidence="2 3" key="1">
    <citation type="journal article" date="2016" name="Genome Biol. Evol.">
        <title>Divergent and convergent evolution of fungal pathogenicity.</title>
        <authorList>
            <person name="Shang Y."/>
            <person name="Xiao G."/>
            <person name="Zheng P."/>
            <person name="Cen K."/>
            <person name="Zhan S."/>
            <person name="Wang C."/>
        </authorList>
    </citation>
    <scope>NUCLEOTIDE SEQUENCE [LARGE SCALE GENOMIC DNA]</scope>
    <source>
        <strain evidence="2 3">RCEF 4871</strain>
    </source>
</reference>
<gene>
    <name evidence="2" type="ORF">NOR_06650</name>
</gene>
<feature type="region of interest" description="Disordered" evidence="1">
    <location>
        <begin position="1"/>
        <end position="29"/>
    </location>
</feature>
<accession>A0A167A7B7</accession>
<dbReference type="Proteomes" id="UP000243498">
    <property type="component" value="Unassembled WGS sequence"/>
</dbReference>
<dbReference type="OrthoDB" id="9997739at2759"/>
<sequence>MAKKKKSCRARQASSSLGKTPDSTTISNTDIKFPGNLRNSIASVALASQPIKFIVGPDRTEFTLHSHLVAQQSPILEVLVSSGTGVVQKTIDWEHVDESAFLCFSQHIYTGQYDPLKLETKFHWRTAEDEWKNRVLCHIKIYIFASCYGVEALMDSSFARLKSDLGGAKTNKAAIAAFPGILRFCCCCSIGCPAQVMDLVKKSAASLVFDLLKLDDFRTLVRDYPDLAIDVLFRMVE</sequence>
<name>A0A167A7B7_METRR</name>
<dbReference type="InterPro" id="IPR011333">
    <property type="entry name" value="SKP1/BTB/POZ_sf"/>
</dbReference>
<protein>
    <recommendedName>
        <fullName evidence="4">BTB domain-containing protein</fullName>
    </recommendedName>
</protein>
<evidence type="ECO:0000313" key="2">
    <source>
        <dbReference type="EMBL" id="OAA38622.1"/>
    </source>
</evidence>
<proteinExistence type="predicted"/>
<dbReference type="STRING" id="1081105.A0A167A7B7"/>
<keyword evidence="3" id="KW-1185">Reference proteome</keyword>
<feature type="compositionally biased region" description="Polar residues" evidence="1">
    <location>
        <begin position="12"/>
        <end position="29"/>
    </location>
</feature>
<dbReference type="PANTHER" id="PTHR47843:SF3">
    <property type="entry name" value="BTB DOMAIN-CONTAINING PROTEIN"/>
    <property type="match status" value="1"/>
</dbReference>
<dbReference type="PANTHER" id="PTHR47843">
    <property type="entry name" value="BTB DOMAIN-CONTAINING PROTEIN-RELATED"/>
    <property type="match status" value="1"/>
</dbReference>
<dbReference type="AlphaFoldDB" id="A0A167A7B7"/>
<evidence type="ECO:0000313" key="3">
    <source>
        <dbReference type="Proteomes" id="UP000243498"/>
    </source>
</evidence>
<dbReference type="Gene3D" id="3.30.710.10">
    <property type="entry name" value="Potassium Channel Kv1.1, Chain A"/>
    <property type="match status" value="1"/>
</dbReference>
<dbReference type="EMBL" id="AZHC01000025">
    <property type="protein sequence ID" value="OAA38622.1"/>
    <property type="molecule type" value="Genomic_DNA"/>
</dbReference>
<evidence type="ECO:0008006" key="4">
    <source>
        <dbReference type="Google" id="ProtNLM"/>
    </source>
</evidence>
<comment type="caution">
    <text evidence="2">The sequence shown here is derived from an EMBL/GenBank/DDBJ whole genome shotgun (WGS) entry which is preliminary data.</text>
</comment>